<keyword evidence="2" id="KW-1185">Reference proteome</keyword>
<comment type="caution">
    <text evidence="1">The sequence shown here is derived from an EMBL/GenBank/DDBJ whole genome shotgun (WGS) entry which is preliminary data.</text>
</comment>
<dbReference type="AlphaFoldDB" id="A0AAD3NJN4"/>
<sequence>MGCCAVGSGLHPQLHGALLRAAEARREAFPASALPRLACCVDYGWANSSLNPIIYAFNADFHKAFCILLGCHRLYPGGHNIGAVQSKQEMTHDSHSTDSSLNAKVAFLLRPV</sequence>
<protein>
    <submittedName>
        <fullName evidence="1">D(1) dopamine receptor</fullName>
    </submittedName>
</protein>
<gene>
    <name evidence="1" type="ORF">AKAME5_002423000</name>
</gene>
<keyword evidence="1" id="KW-0675">Receptor</keyword>
<dbReference type="Gene3D" id="1.20.1070.10">
    <property type="entry name" value="Rhodopsin 7-helix transmembrane proteins"/>
    <property type="match status" value="1"/>
</dbReference>
<evidence type="ECO:0000313" key="1">
    <source>
        <dbReference type="EMBL" id="GLD72905.1"/>
    </source>
</evidence>
<dbReference type="Proteomes" id="UP001279410">
    <property type="component" value="Unassembled WGS sequence"/>
</dbReference>
<accession>A0AAD3NJN4</accession>
<organism evidence="1 2">
    <name type="scientific">Lates japonicus</name>
    <name type="common">Japanese lates</name>
    <dbReference type="NCBI Taxonomy" id="270547"/>
    <lineage>
        <taxon>Eukaryota</taxon>
        <taxon>Metazoa</taxon>
        <taxon>Chordata</taxon>
        <taxon>Craniata</taxon>
        <taxon>Vertebrata</taxon>
        <taxon>Euteleostomi</taxon>
        <taxon>Actinopterygii</taxon>
        <taxon>Neopterygii</taxon>
        <taxon>Teleostei</taxon>
        <taxon>Neoteleostei</taxon>
        <taxon>Acanthomorphata</taxon>
        <taxon>Carangaria</taxon>
        <taxon>Carangaria incertae sedis</taxon>
        <taxon>Centropomidae</taxon>
        <taxon>Lates</taxon>
    </lineage>
</organism>
<name>A0AAD3NJN4_LATJO</name>
<reference evidence="1" key="1">
    <citation type="submission" date="2022-08" db="EMBL/GenBank/DDBJ databases">
        <title>Genome sequencing of akame (Lates japonicus).</title>
        <authorList>
            <person name="Hashiguchi Y."/>
            <person name="Takahashi H."/>
        </authorList>
    </citation>
    <scope>NUCLEOTIDE SEQUENCE</scope>
    <source>
        <strain evidence="1">Kochi</strain>
    </source>
</reference>
<dbReference type="EMBL" id="BRZM01001301">
    <property type="protein sequence ID" value="GLD72905.1"/>
    <property type="molecule type" value="Genomic_DNA"/>
</dbReference>
<proteinExistence type="predicted"/>
<evidence type="ECO:0000313" key="2">
    <source>
        <dbReference type="Proteomes" id="UP001279410"/>
    </source>
</evidence>